<keyword evidence="4" id="KW-0808">Transferase</keyword>
<keyword evidence="3" id="KW-0597">Phosphoprotein</keyword>
<dbReference type="PROSITE" id="PS50011">
    <property type="entry name" value="PROTEIN_KINASE_DOM"/>
    <property type="match status" value="1"/>
</dbReference>
<evidence type="ECO:0000313" key="13">
    <source>
        <dbReference type="Proteomes" id="UP000054279"/>
    </source>
</evidence>
<feature type="non-terminal residue" evidence="12">
    <location>
        <position position="1"/>
    </location>
</feature>
<dbReference type="EMBL" id="KN837169">
    <property type="protein sequence ID" value="KIJ37366.1"/>
    <property type="molecule type" value="Genomic_DNA"/>
</dbReference>
<dbReference type="Proteomes" id="UP000054279">
    <property type="component" value="Unassembled WGS sequence"/>
</dbReference>
<dbReference type="FunFam" id="1.10.510.10:FF:000580">
    <property type="entry name" value="AGC protein kinase"/>
    <property type="match status" value="1"/>
</dbReference>
<dbReference type="InterPro" id="IPR000961">
    <property type="entry name" value="AGC-kinase_C"/>
</dbReference>
<evidence type="ECO:0000256" key="5">
    <source>
        <dbReference type="ARBA" id="ARBA00022741"/>
    </source>
</evidence>
<comment type="catalytic activity">
    <reaction evidence="9">
        <text>L-seryl-[protein] + ATP = O-phospho-L-seryl-[protein] + ADP + H(+)</text>
        <dbReference type="Rhea" id="RHEA:17989"/>
        <dbReference type="Rhea" id="RHEA-COMP:9863"/>
        <dbReference type="Rhea" id="RHEA-COMP:11604"/>
        <dbReference type="ChEBI" id="CHEBI:15378"/>
        <dbReference type="ChEBI" id="CHEBI:29999"/>
        <dbReference type="ChEBI" id="CHEBI:30616"/>
        <dbReference type="ChEBI" id="CHEBI:83421"/>
        <dbReference type="ChEBI" id="CHEBI:456216"/>
        <dbReference type="EC" id="2.7.11.1"/>
    </reaction>
</comment>
<dbReference type="Gene3D" id="1.10.510.10">
    <property type="entry name" value="Transferase(Phosphotransferase) domain 1"/>
    <property type="match status" value="1"/>
</dbReference>
<evidence type="ECO:0000256" key="1">
    <source>
        <dbReference type="ARBA" id="ARBA00012513"/>
    </source>
</evidence>
<dbReference type="InterPro" id="IPR050236">
    <property type="entry name" value="Ser_Thr_kinase_AGC"/>
</dbReference>
<accession>A0A0C9VJ77</accession>
<dbReference type="PANTHER" id="PTHR24356:SF1">
    <property type="entry name" value="SERINE_THREONINE-PROTEIN KINASE GREATWALL"/>
    <property type="match status" value="1"/>
</dbReference>
<evidence type="ECO:0000313" key="12">
    <source>
        <dbReference type="EMBL" id="KIJ37366.1"/>
    </source>
</evidence>
<dbReference type="OrthoDB" id="2908607at2759"/>
<protein>
    <recommendedName>
        <fullName evidence="1">non-specific serine/threonine protein kinase</fullName>
        <ecNumber evidence="1">2.7.11.1</ecNumber>
    </recommendedName>
</protein>
<dbReference type="SUPFAM" id="SSF56112">
    <property type="entry name" value="Protein kinase-like (PK-like)"/>
    <property type="match status" value="1"/>
</dbReference>
<dbReference type="InterPro" id="IPR008271">
    <property type="entry name" value="Ser/Thr_kinase_AS"/>
</dbReference>
<dbReference type="FunFam" id="3.30.200.20:FF:001008">
    <property type="entry name" value="Serine/threonine-protein kinase cek1"/>
    <property type="match status" value="1"/>
</dbReference>
<evidence type="ECO:0000256" key="2">
    <source>
        <dbReference type="ARBA" id="ARBA00022527"/>
    </source>
</evidence>
<gene>
    <name evidence="12" type="ORF">M422DRAFT_231711</name>
</gene>
<feature type="domain" description="AGC-kinase C-terminal" evidence="11">
    <location>
        <begin position="301"/>
        <end position="331"/>
    </location>
</feature>
<dbReference type="CDD" id="cd05611">
    <property type="entry name" value="STKc_Rim15_like"/>
    <property type="match status" value="1"/>
</dbReference>
<dbReference type="Pfam" id="PF00069">
    <property type="entry name" value="Pkinase"/>
    <property type="match status" value="1"/>
</dbReference>
<dbReference type="GO" id="GO:0005634">
    <property type="term" value="C:nucleus"/>
    <property type="evidence" value="ECO:0007669"/>
    <property type="project" value="TreeGrafter"/>
</dbReference>
<proteinExistence type="predicted"/>
<dbReference type="GO" id="GO:0005524">
    <property type="term" value="F:ATP binding"/>
    <property type="evidence" value="ECO:0007669"/>
    <property type="project" value="UniProtKB-KW"/>
</dbReference>
<dbReference type="Gene3D" id="3.30.200.20">
    <property type="entry name" value="Phosphorylase Kinase, domain 1"/>
    <property type="match status" value="1"/>
</dbReference>
<dbReference type="GO" id="GO:0035556">
    <property type="term" value="P:intracellular signal transduction"/>
    <property type="evidence" value="ECO:0007669"/>
    <property type="project" value="TreeGrafter"/>
</dbReference>
<dbReference type="GO" id="GO:0005737">
    <property type="term" value="C:cytoplasm"/>
    <property type="evidence" value="ECO:0007669"/>
    <property type="project" value="TreeGrafter"/>
</dbReference>
<comment type="catalytic activity">
    <reaction evidence="8">
        <text>L-threonyl-[protein] + ATP = O-phospho-L-threonyl-[protein] + ADP + H(+)</text>
        <dbReference type="Rhea" id="RHEA:46608"/>
        <dbReference type="Rhea" id="RHEA-COMP:11060"/>
        <dbReference type="Rhea" id="RHEA-COMP:11605"/>
        <dbReference type="ChEBI" id="CHEBI:15378"/>
        <dbReference type="ChEBI" id="CHEBI:30013"/>
        <dbReference type="ChEBI" id="CHEBI:30616"/>
        <dbReference type="ChEBI" id="CHEBI:61977"/>
        <dbReference type="ChEBI" id="CHEBI:456216"/>
        <dbReference type="EC" id="2.7.11.1"/>
    </reaction>
</comment>
<dbReference type="GO" id="GO:1901992">
    <property type="term" value="P:positive regulation of mitotic cell cycle phase transition"/>
    <property type="evidence" value="ECO:0007669"/>
    <property type="project" value="UniProtKB-ARBA"/>
</dbReference>
<evidence type="ECO:0000256" key="7">
    <source>
        <dbReference type="ARBA" id="ARBA00022840"/>
    </source>
</evidence>
<dbReference type="HOGENOM" id="CLU_000288_63_5_1"/>
<organism evidence="12 13">
    <name type="scientific">Sphaerobolus stellatus (strain SS14)</name>
    <dbReference type="NCBI Taxonomy" id="990650"/>
    <lineage>
        <taxon>Eukaryota</taxon>
        <taxon>Fungi</taxon>
        <taxon>Dikarya</taxon>
        <taxon>Basidiomycota</taxon>
        <taxon>Agaricomycotina</taxon>
        <taxon>Agaricomycetes</taxon>
        <taxon>Phallomycetidae</taxon>
        <taxon>Geastrales</taxon>
        <taxon>Sphaerobolaceae</taxon>
        <taxon>Sphaerobolus</taxon>
    </lineage>
</organism>
<keyword evidence="13" id="KW-1185">Reference proteome</keyword>
<dbReference type="GO" id="GO:0004674">
    <property type="term" value="F:protein serine/threonine kinase activity"/>
    <property type="evidence" value="ECO:0007669"/>
    <property type="project" value="UniProtKB-KW"/>
</dbReference>
<evidence type="ECO:0000256" key="4">
    <source>
        <dbReference type="ARBA" id="ARBA00022679"/>
    </source>
</evidence>
<evidence type="ECO:0000256" key="6">
    <source>
        <dbReference type="ARBA" id="ARBA00022777"/>
    </source>
</evidence>
<keyword evidence="5" id="KW-0547">Nucleotide-binding</keyword>
<reference evidence="12 13" key="1">
    <citation type="submission" date="2014-06" db="EMBL/GenBank/DDBJ databases">
        <title>Evolutionary Origins and Diversification of the Mycorrhizal Mutualists.</title>
        <authorList>
            <consortium name="DOE Joint Genome Institute"/>
            <consortium name="Mycorrhizal Genomics Consortium"/>
            <person name="Kohler A."/>
            <person name="Kuo A."/>
            <person name="Nagy L.G."/>
            <person name="Floudas D."/>
            <person name="Copeland A."/>
            <person name="Barry K.W."/>
            <person name="Cichocki N."/>
            <person name="Veneault-Fourrey C."/>
            <person name="LaButti K."/>
            <person name="Lindquist E.A."/>
            <person name="Lipzen A."/>
            <person name="Lundell T."/>
            <person name="Morin E."/>
            <person name="Murat C."/>
            <person name="Riley R."/>
            <person name="Ohm R."/>
            <person name="Sun H."/>
            <person name="Tunlid A."/>
            <person name="Henrissat B."/>
            <person name="Grigoriev I.V."/>
            <person name="Hibbett D.S."/>
            <person name="Martin F."/>
        </authorList>
    </citation>
    <scope>NUCLEOTIDE SEQUENCE [LARGE SCALE GENOMIC DNA]</scope>
    <source>
        <strain evidence="12 13">SS14</strain>
    </source>
</reference>
<keyword evidence="2" id="KW-0723">Serine/threonine-protein kinase</keyword>
<dbReference type="EC" id="2.7.11.1" evidence="1"/>
<dbReference type="SMART" id="SM00220">
    <property type="entry name" value="S_TKc"/>
    <property type="match status" value="1"/>
</dbReference>
<dbReference type="PROSITE" id="PS00108">
    <property type="entry name" value="PROTEIN_KINASE_ST"/>
    <property type="match status" value="1"/>
</dbReference>
<dbReference type="AlphaFoldDB" id="A0A0C9VJ77"/>
<keyword evidence="7" id="KW-0067">ATP-binding</keyword>
<name>A0A0C9VJ77_SPHS4</name>
<dbReference type="FunFam" id="1.10.510.10:FF:000340">
    <property type="entry name" value="Serine threonine protein kinase"/>
    <property type="match status" value="1"/>
</dbReference>
<evidence type="ECO:0000256" key="3">
    <source>
        <dbReference type="ARBA" id="ARBA00022553"/>
    </source>
</evidence>
<dbReference type="PANTHER" id="PTHR24356">
    <property type="entry name" value="SERINE/THREONINE-PROTEIN KINASE"/>
    <property type="match status" value="1"/>
</dbReference>
<sequence>MSPVLTSGPLSPRLPSLAPLSRTTPPSLKDFEIIKPISKGAFGSVFLAKKKTTGDYYAIKVLKKADMIAKNQITNVKHERMILMKQSESPFVAKLYFTFQSKDYLYLVMEYLNGGDCAALIKSLGALPEEWTRNYIAEVVLGLEYLHKRGVVHRDLKPDNLLIDQHGHLKLTDFGLSRIGLLNRQTRDAQYQLEPSRAFVGTPDYLAPESILGIGGDDPTVDWWALGVITYEFLYGIPPFHAESPEKVFANIISTHIEWHDDWVDYSPEARDFMVKLLTADPTKRLGANGADEVKAHPFFAGVDWDSVTTQEAQFIPQVTDPESTDYFDPR</sequence>
<dbReference type="InterPro" id="IPR000719">
    <property type="entry name" value="Prot_kinase_dom"/>
</dbReference>
<dbReference type="InterPro" id="IPR011009">
    <property type="entry name" value="Kinase-like_dom_sf"/>
</dbReference>
<feature type="domain" description="Protein kinase" evidence="10">
    <location>
        <begin position="31"/>
        <end position="300"/>
    </location>
</feature>
<evidence type="ECO:0000259" key="11">
    <source>
        <dbReference type="PROSITE" id="PS51285"/>
    </source>
</evidence>
<keyword evidence="6" id="KW-0418">Kinase</keyword>
<evidence type="ECO:0000256" key="8">
    <source>
        <dbReference type="ARBA" id="ARBA00047899"/>
    </source>
</evidence>
<evidence type="ECO:0000259" key="10">
    <source>
        <dbReference type="PROSITE" id="PS50011"/>
    </source>
</evidence>
<dbReference type="PROSITE" id="PS51285">
    <property type="entry name" value="AGC_KINASE_CTER"/>
    <property type="match status" value="1"/>
</dbReference>
<evidence type="ECO:0000256" key="9">
    <source>
        <dbReference type="ARBA" id="ARBA00048679"/>
    </source>
</evidence>